<gene>
    <name evidence="1" type="ORF">Dthio_PD1739</name>
    <name evidence="2" type="ORF">Dthio_PD3705</name>
</gene>
<dbReference type="OrthoDB" id="6139076at2"/>
<dbReference type="EMBL" id="ACJN02000002">
    <property type="protein sequence ID" value="EFI34386.1"/>
    <property type="molecule type" value="Genomic_DNA"/>
</dbReference>
<keyword evidence="3" id="KW-1185">Reference proteome</keyword>
<comment type="caution">
    <text evidence="2">The sequence shown here is derived from an EMBL/GenBank/DDBJ whole genome shotgun (WGS) entry which is preliminary data.</text>
</comment>
<accession>D6SK45</accession>
<evidence type="ECO:0000313" key="1">
    <source>
        <dbReference type="EMBL" id="EFI34386.1"/>
    </source>
</evidence>
<reference evidence="2 3" key="1">
    <citation type="submission" date="2010-05" db="EMBL/GenBank/DDBJ databases">
        <title>The draft genome of Desulfonatronospira thiodismutans ASO3-1.</title>
        <authorList>
            <consortium name="US DOE Joint Genome Institute (JGI-PGF)"/>
            <person name="Lucas S."/>
            <person name="Copeland A."/>
            <person name="Lapidus A."/>
            <person name="Cheng J.-F."/>
            <person name="Bruce D."/>
            <person name="Goodwin L."/>
            <person name="Pitluck S."/>
            <person name="Chertkov O."/>
            <person name="Brettin T."/>
            <person name="Detter J.C."/>
            <person name="Han C."/>
            <person name="Land M.L."/>
            <person name="Hauser L."/>
            <person name="Kyrpides N."/>
            <person name="Mikhailova N."/>
            <person name="Muyzer G."/>
            <person name="Woyke T."/>
        </authorList>
    </citation>
    <scope>NUCLEOTIDE SEQUENCE [LARGE SCALE GENOMIC DNA]</scope>
    <source>
        <strain evidence="2 3">ASO3-1</strain>
    </source>
</reference>
<dbReference type="RefSeq" id="WP_008869370.1">
    <property type="nucleotide sequence ID" value="NZ_ACJN02000001.1"/>
</dbReference>
<dbReference type="InterPro" id="IPR025639">
    <property type="entry name" value="DruA"/>
</dbReference>
<dbReference type="Pfam" id="PF14236">
    <property type="entry name" value="DruA"/>
    <property type="match status" value="1"/>
</dbReference>
<dbReference type="EMBL" id="ACJN02000001">
    <property type="protein sequence ID" value="EFI36248.1"/>
    <property type="molecule type" value="Genomic_DNA"/>
</dbReference>
<organism evidence="2 3">
    <name type="scientific">Desulfonatronospira thiodismutans ASO3-1</name>
    <dbReference type="NCBI Taxonomy" id="555779"/>
    <lineage>
        <taxon>Bacteria</taxon>
        <taxon>Pseudomonadati</taxon>
        <taxon>Thermodesulfobacteriota</taxon>
        <taxon>Desulfovibrionia</taxon>
        <taxon>Desulfovibrionales</taxon>
        <taxon>Desulfonatronovibrionaceae</taxon>
        <taxon>Desulfonatronospira</taxon>
    </lineage>
</organism>
<dbReference type="eggNOG" id="ENOG502Z7QT">
    <property type="taxonomic scope" value="Bacteria"/>
</dbReference>
<proteinExistence type="predicted"/>
<dbReference type="AlphaFoldDB" id="D6SK45"/>
<name>D6SK45_9BACT</name>
<evidence type="ECO:0000313" key="3">
    <source>
        <dbReference type="Proteomes" id="UP000005496"/>
    </source>
</evidence>
<dbReference type="Proteomes" id="UP000005496">
    <property type="component" value="Unassembled WGS sequence"/>
</dbReference>
<sequence length="292" mass="34137">MQTILRYRGRDITEEDVRFIRQLIFEHPGDSRWALSKKLCTAWNWVQQNGQLKDMVCRGLMLALHRQGHIILPPAQKVTATGYNRKEPVSVQVDQTPLTSSLKDITPLEFRQVRKTPFESLFSSLLKEHHYLGYTQPVGEHLKYLVFANKQPIACLSWSSAPRHIGVRDNFIGWTQKDREKNLFLIAYNSRFLILPWIQVSCLASHILAQMTKILQRDWESIYKHPIYYLETFVDQERFKGTCYFAANWLYLGQTTGRGKNDHTGKANRSLKAVLGYPLTRDFRKRLRGLNR</sequence>
<protein>
    <submittedName>
        <fullName evidence="2">Uncharacterized protein</fullName>
    </submittedName>
</protein>
<evidence type="ECO:0000313" key="2">
    <source>
        <dbReference type="EMBL" id="EFI36248.1"/>
    </source>
</evidence>